<sequence>PYQMIWKIL</sequence>
<keyword evidence="2" id="KW-1185">Reference proteome</keyword>
<protein>
    <submittedName>
        <fullName evidence="1">Uncharacterized protein</fullName>
    </submittedName>
</protein>
<dbReference type="Proteomes" id="UP000708208">
    <property type="component" value="Unassembled WGS sequence"/>
</dbReference>
<evidence type="ECO:0000313" key="1">
    <source>
        <dbReference type="EMBL" id="CAG7829009.1"/>
    </source>
</evidence>
<reference evidence="1" key="1">
    <citation type="submission" date="2021-06" db="EMBL/GenBank/DDBJ databases">
        <authorList>
            <person name="Hodson N. C."/>
            <person name="Mongue J. A."/>
            <person name="Jaron S. K."/>
        </authorList>
    </citation>
    <scope>NUCLEOTIDE SEQUENCE</scope>
</reference>
<evidence type="ECO:0000313" key="2">
    <source>
        <dbReference type="Proteomes" id="UP000708208"/>
    </source>
</evidence>
<gene>
    <name evidence="1" type="ORF">AFUS01_LOCUS38896</name>
</gene>
<accession>A0A8J2LB92</accession>
<proteinExistence type="predicted"/>
<comment type="caution">
    <text evidence="1">The sequence shown here is derived from an EMBL/GenBank/DDBJ whole genome shotgun (WGS) entry which is preliminary data.</text>
</comment>
<organism evidence="1 2">
    <name type="scientific">Allacma fusca</name>
    <dbReference type="NCBI Taxonomy" id="39272"/>
    <lineage>
        <taxon>Eukaryota</taxon>
        <taxon>Metazoa</taxon>
        <taxon>Ecdysozoa</taxon>
        <taxon>Arthropoda</taxon>
        <taxon>Hexapoda</taxon>
        <taxon>Collembola</taxon>
        <taxon>Symphypleona</taxon>
        <taxon>Sminthuridae</taxon>
        <taxon>Allacma</taxon>
    </lineage>
</organism>
<feature type="non-terminal residue" evidence="1">
    <location>
        <position position="1"/>
    </location>
</feature>
<name>A0A8J2LB92_9HEXA</name>
<dbReference type="EMBL" id="CAJVCH010549776">
    <property type="protein sequence ID" value="CAG7829009.1"/>
    <property type="molecule type" value="Genomic_DNA"/>
</dbReference>